<feature type="domain" description="IstB-like ATP-binding" evidence="1">
    <location>
        <begin position="42"/>
        <end position="232"/>
    </location>
</feature>
<dbReference type="GO" id="GO:0006260">
    <property type="term" value="P:DNA replication"/>
    <property type="evidence" value="ECO:0007669"/>
    <property type="project" value="TreeGrafter"/>
</dbReference>
<accession>A0A3R8T3I8</accession>
<evidence type="ECO:0000313" key="3">
    <source>
        <dbReference type="Proteomes" id="UP000270261"/>
    </source>
</evidence>
<comment type="caution">
    <text evidence="2">The sequence shown here is derived from an EMBL/GenBank/DDBJ whole genome shotgun (WGS) entry which is preliminary data.</text>
</comment>
<proteinExistence type="predicted"/>
<dbReference type="EMBL" id="RRUE01000001">
    <property type="protein sequence ID" value="RRN45501.1"/>
    <property type="molecule type" value="Genomic_DNA"/>
</dbReference>
<dbReference type="PANTHER" id="PTHR30050:SF4">
    <property type="entry name" value="ATP-BINDING PROTEIN RV3427C IN INSERTION SEQUENCE-RELATED"/>
    <property type="match status" value="1"/>
</dbReference>
<dbReference type="Pfam" id="PF01695">
    <property type="entry name" value="IstB_IS21"/>
    <property type="match status" value="1"/>
</dbReference>
<dbReference type="OrthoDB" id="9773429at2"/>
<evidence type="ECO:0000259" key="1">
    <source>
        <dbReference type="Pfam" id="PF01695"/>
    </source>
</evidence>
<dbReference type="GO" id="GO:0005524">
    <property type="term" value="F:ATP binding"/>
    <property type="evidence" value="ECO:0007669"/>
    <property type="project" value="InterPro"/>
</dbReference>
<sequence length="242" mass="27250">MRPYRRSLPGPRPTRWAKFASTARWRRTRALLPPRPIRRPRHRRSARLLKQASLKYAQAHIEDFDARASRGLERARWMALALSDWATSGATIILSGATGCGKTWLACALGQYACRQGHSTRYLRLPRLGEELGLVRATGTYTRWLGKLAKTQVLILDDWGLVALDALCREALMEIIDDRAGNRATLITSQLPVDHWHAWIDEPAVADAMLDRLLPQAQRIVLKGESLRAARTKKTPSSANQS</sequence>
<dbReference type="AlphaFoldDB" id="A0A3R8T3I8"/>
<gene>
    <name evidence="2" type="ORF">EHV23_04740</name>
</gene>
<dbReference type="CDD" id="cd00009">
    <property type="entry name" value="AAA"/>
    <property type="match status" value="1"/>
</dbReference>
<dbReference type="InterPro" id="IPR028350">
    <property type="entry name" value="DNAC/IstB-like"/>
</dbReference>
<protein>
    <submittedName>
        <fullName evidence="2">AAA family ATPase</fullName>
    </submittedName>
</protein>
<reference evidence="2 3" key="1">
    <citation type="submission" date="2018-11" db="EMBL/GenBank/DDBJ databases">
        <title>Genome sequencing of Lautropia sp. KCOM 2505 (= ChDC F240).</title>
        <authorList>
            <person name="Kook J.-K."/>
            <person name="Park S.-N."/>
            <person name="Lim Y.K."/>
        </authorList>
    </citation>
    <scope>NUCLEOTIDE SEQUENCE [LARGE SCALE GENOMIC DNA]</scope>
    <source>
        <strain evidence="2 3">KCOM 2505</strain>
    </source>
</reference>
<dbReference type="PIRSF" id="PIRSF003073">
    <property type="entry name" value="DNAC_TnpB_IstB"/>
    <property type="match status" value="1"/>
</dbReference>
<dbReference type="SUPFAM" id="SSF52540">
    <property type="entry name" value="P-loop containing nucleoside triphosphate hydrolases"/>
    <property type="match status" value="1"/>
</dbReference>
<dbReference type="PANTHER" id="PTHR30050">
    <property type="entry name" value="CHROMOSOMAL REPLICATION INITIATOR PROTEIN DNAA"/>
    <property type="match status" value="1"/>
</dbReference>
<organism evidence="2 3">
    <name type="scientific">Lautropia dentalis</name>
    <dbReference type="NCBI Taxonomy" id="2490857"/>
    <lineage>
        <taxon>Bacteria</taxon>
        <taxon>Pseudomonadati</taxon>
        <taxon>Pseudomonadota</taxon>
        <taxon>Betaproteobacteria</taxon>
        <taxon>Burkholderiales</taxon>
        <taxon>Burkholderiaceae</taxon>
        <taxon>Lautropia</taxon>
    </lineage>
</organism>
<name>A0A3R8T3I8_9BURK</name>
<dbReference type="InterPro" id="IPR027417">
    <property type="entry name" value="P-loop_NTPase"/>
</dbReference>
<dbReference type="Proteomes" id="UP000270261">
    <property type="component" value="Unassembled WGS sequence"/>
</dbReference>
<evidence type="ECO:0000313" key="2">
    <source>
        <dbReference type="EMBL" id="RRN45501.1"/>
    </source>
</evidence>
<keyword evidence="3" id="KW-1185">Reference proteome</keyword>
<dbReference type="Gene3D" id="3.40.50.300">
    <property type="entry name" value="P-loop containing nucleotide triphosphate hydrolases"/>
    <property type="match status" value="1"/>
</dbReference>
<dbReference type="InterPro" id="IPR002611">
    <property type="entry name" value="IstB_ATP-bd"/>
</dbReference>